<dbReference type="SUPFAM" id="SSF53474">
    <property type="entry name" value="alpha/beta-Hydrolases"/>
    <property type="match status" value="1"/>
</dbReference>
<dbReference type="Pfam" id="PF00561">
    <property type="entry name" value="Abhydrolase_1"/>
    <property type="match status" value="1"/>
</dbReference>
<dbReference type="InterPro" id="IPR029058">
    <property type="entry name" value="AB_hydrolase_fold"/>
</dbReference>
<accession>A0A850H9M0</accession>
<reference evidence="2 3" key="1">
    <citation type="submission" date="2020-06" db="EMBL/GenBank/DDBJ databases">
        <title>Altererythrobacter lutimaris sp. nov., a marine bacterium isolated from a tidal flat.</title>
        <authorList>
            <person name="Kim D."/>
            <person name="Yoo Y."/>
            <person name="Kim J.-J."/>
        </authorList>
    </citation>
    <scope>NUCLEOTIDE SEQUENCE [LARGE SCALE GENOMIC DNA]</scope>
    <source>
        <strain evidence="2 3">JGD-16</strain>
    </source>
</reference>
<evidence type="ECO:0000313" key="2">
    <source>
        <dbReference type="EMBL" id="NVE94603.1"/>
    </source>
</evidence>
<proteinExistence type="predicted"/>
<dbReference type="PANTHER" id="PTHR43689">
    <property type="entry name" value="HYDROLASE"/>
    <property type="match status" value="1"/>
</dbReference>
<dbReference type="GO" id="GO:0016787">
    <property type="term" value="F:hydrolase activity"/>
    <property type="evidence" value="ECO:0007669"/>
    <property type="project" value="UniProtKB-KW"/>
</dbReference>
<dbReference type="EMBL" id="JABWTA010000001">
    <property type="protein sequence ID" value="NVE94603.1"/>
    <property type="molecule type" value="Genomic_DNA"/>
</dbReference>
<comment type="caution">
    <text evidence="2">The sequence shown here is derived from an EMBL/GenBank/DDBJ whole genome shotgun (WGS) entry which is preliminary data.</text>
</comment>
<organism evidence="2 3">
    <name type="scientific">Altererythrobacter lutimaris</name>
    <dbReference type="NCBI Taxonomy" id="2743979"/>
    <lineage>
        <taxon>Bacteria</taxon>
        <taxon>Pseudomonadati</taxon>
        <taxon>Pseudomonadota</taxon>
        <taxon>Alphaproteobacteria</taxon>
        <taxon>Sphingomonadales</taxon>
        <taxon>Erythrobacteraceae</taxon>
        <taxon>Altererythrobacter</taxon>
    </lineage>
</organism>
<dbReference type="PRINTS" id="PR00111">
    <property type="entry name" value="ABHYDROLASE"/>
</dbReference>
<feature type="domain" description="AB hydrolase-1" evidence="1">
    <location>
        <begin position="64"/>
        <end position="299"/>
    </location>
</feature>
<dbReference type="Proteomes" id="UP000546031">
    <property type="component" value="Unassembled WGS sequence"/>
</dbReference>
<evidence type="ECO:0000313" key="3">
    <source>
        <dbReference type="Proteomes" id="UP000546031"/>
    </source>
</evidence>
<dbReference type="PANTHER" id="PTHR43689:SF8">
    <property type="entry name" value="ALPHA_BETA-HYDROLASES SUPERFAMILY PROTEIN"/>
    <property type="match status" value="1"/>
</dbReference>
<gene>
    <name evidence="2" type="ORF">HUO12_06795</name>
</gene>
<name>A0A850H9M0_9SPHN</name>
<protein>
    <submittedName>
        <fullName evidence="2">Alpha/beta hydrolase</fullName>
    </submittedName>
</protein>
<keyword evidence="2" id="KW-0378">Hydrolase</keyword>
<keyword evidence="3" id="KW-1185">Reference proteome</keyword>
<dbReference type="InterPro" id="IPR000073">
    <property type="entry name" value="AB_hydrolase_1"/>
</dbReference>
<dbReference type="AlphaFoldDB" id="A0A850H9M0"/>
<dbReference type="Gene3D" id="3.40.50.1820">
    <property type="entry name" value="alpha/beta hydrolase"/>
    <property type="match status" value="1"/>
</dbReference>
<evidence type="ECO:0000259" key="1">
    <source>
        <dbReference type="Pfam" id="PF00561"/>
    </source>
</evidence>
<sequence>MRRLLKITGVIAGILAICFVIFRTPDTDPAEMRAKYASEPSQFVTLPDGTEVHYRDEGPRDALPILLLHGSNADLSTWQPWAEALRDDYRVIRFDQAGHGLTGKAGDSDYTRDGFIADILAFADTLKLERFVIGGNSMGGSHSVGFAIAHPERLAGMILVDAGGAPVRREESSGNTGFSIAAMPGVRQIAKQITPRSLIERSLRQSVSNQNIVTEAMIDRYWEMLRYPGNRAATIERFSIGWSSFDESDVGQITAPTLILWGEEDTLIPLSAGEWYADTLPNAQLISYPGIGHLPQEEAADQTVGDVQEWLVSAPLSIEGSETSSL</sequence>